<dbReference type="PANTHER" id="PTHR36838">
    <property type="entry name" value="AUXIN EFFLUX CARRIER FAMILY PROTEIN"/>
    <property type="match status" value="1"/>
</dbReference>
<dbReference type="EMBL" id="AZDK01000001">
    <property type="protein sequence ID" value="KRK60889.1"/>
    <property type="molecule type" value="Genomic_DNA"/>
</dbReference>
<feature type="transmembrane region" description="Helical" evidence="8">
    <location>
        <begin position="114"/>
        <end position="137"/>
    </location>
</feature>
<organism evidence="9 11">
    <name type="scientific">Limosilactobacillus antri DSM 16041</name>
    <dbReference type="NCBI Taxonomy" id="525309"/>
    <lineage>
        <taxon>Bacteria</taxon>
        <taxon>Bacillati</taxon>
        <taxon>Bacillota</taxon>
        <taxon>Bacilli</taxon>
        <taxon>Lactobacillales</taxon>
        <taxon>Lactobacillaceae</taxon>
        <taxon>Limosilactobacillus</taxon>
    </lineage>
</organism>
<dbReference type="eggNOG" id="COG0679">
    <property type="taxonomic scope" value="Bacteria"/>
</dbReference>
<keyword evidence="4" id="KW-1003">Cell membrane</keyword>
<evidence type="ECO:0000256" key="3">
    <source>
        <dbReference type="ARBA" id="ARBA00022448"/>
    </source>
</evidence>
<keyword evidence="3" id="KW-0813">Transport</keyword>
<evidence type="ECO:0000313" key="9">
    <source>
        <dbReference type="EMBL" id="EEW53793.1"/>
    </source>
</evidence>
<reference evidence="10 12" key="2">
    <citation type="journal article" date="2015" name="Genome Announc.">
        <title>Expanding the biotechnology potential of lactobacilli through comparative genomics of 213 strains and associated genera.</title>
        <authorList>
            <person name="Sun Z."/>
            <person name="Harris H.M."/>
            <person name="McCann A."/>
            <person name="Guo C."/>
            <person name="Argimon S."/>
            <person name="Zhang W."/>
            <person name="Yang X."/>
            <person name="Jeffery I.B."/>
            <person name="Cooney J.C."/>
            <person name="Kagawa T.F."/>
            <person name="Liu W."/>
            <person name="Song Y."/>
            <person name="Salvetti E."/>
            <person name="Wrobel A."/>
            <person name="Rasinkangas P."/>
            <person name="Parkhill J."/>
            <person name="Rea M.C."/>
            <person name="O'Sullivan O."/>
            <person name="Ritari J."/>
            <person name="Douillard F.P."/>
            <person name="Paul Ross R."/>
            <person name="Yang R."/>
            <person name="Briner A.E."/>
            <person name="Felis G.E."/>
            <person name="de Vos W.M."/>
            <person name="Barrangou R."/>
            <person name="Klaenhammer T.R."/>
            <person name="Caufield P.W."/>
            <person name="Cui Y."/>
            <person name="Zhang H."/>
            <person name="O'Toole P.W."/>
        </authorList>
    </citation>
    <scope>NUCLEOTIDE SEQUENCE [LARGE SCALE GENOMIC DNA]</scope>
    <source>
        <strain evidence="10 12">DSM 16041</strain>
    </source>
</reference>
<keyword evidence="12" id="KW-1185">Reference proteome</keyword>
<dbReference type="Gene3D" id="1.20.1530.20">
    <property type="match status" value="1"/>
</dbReference>
<dbReference type="InterPro" id="IPR004776">
    <property type="entry name" value="Mem_transp_PIN-like"/>
</dbReference>
<keyword evidence="6 8" id="KW-1133">Transmembrane helix</keyword>
<gene>
    <name evidence="9" type="primary">mleP</name>
    <name evidence="10" type="ORF">FC31_GL000080</name>
    <name evidence="9" type="ORF">HMPREF0494_0949</name>
</gene>
<keyword evidence="7 8" id="KW-0472">Membrane</keyword>
<evidence type="ECO:0000256" key="5">
    <source>
        <dbReference type="ARBA" id="ARBA00022692"/>
    </source>
</evidence>
<feature type="transmembrane region" description="Helical" evidence="8">
    <location>
        <begin position="303"/>
        <end position="326"/>
    </location>
</feature>
<feature type="transmembrane region" description="Helical" evidence="8">
    <location>
        <begin position="185"/>
        <end position="203"/>
    </location>
</feature>
<evidence type="ECO:0000256" key="7">
    <source>
        <dbReference type="ARBA" id="ARBA00023136"/>
    </source>
</evidence>
<evidence type="ECO:0000256" key="6">
    <source>
        <dbReference type="ARBA" id="ARBA00022989"/>
    </source>
</evidence>
<name>C8P6K5_9LACO</name>
<feature type="transmembrane region" description="Helical" evidence="8">
    <location>
        <begin position="143"/>
        <end position="165"/>
    </location>
</feature>
<dbReference type="InterPro" id="IPR038770">
    <property type="entry name" value="Na+/solute_symporter_sf"/>
</dbReference>
<dbReference type="EMBL" id="ACLL01000023">
    <property type="protein sequence ID" value="EEW53793.1"/>
    <property type="molecule type" value="Genomic_DNA"/>
</dbReference>
<evidence type="ECO:0000256" key="4">
    <source>
        <dbReference type="ARBA" id="ARBA00022475"/>
    </source>
</evidence>
<dbReference type="PANTHER" id="PTHR36838:SF1">
    <property type="entry name" value="SLR1864 PROTEIN"/>
    <property type="match status" value="1"/>
</dbReference>
<dbReference type="STRING" id="525309.HMPREF0494_0949"/>
<sequence>MYNNDILSAKVDEKMISIFLSAVSGVLIILIMVIVGFVLNERGWFNEQSPRIISRLVTQISLPCYMVTTIMHDFSAGQLRTLLPDLRYPVISMLILFALSFAVARVIGIKRSHIGLFSSMFFNSNTVFIGLPINLALFGNSSIPYVLVYYMANTTFFWTLGVWLIQKDGLHEAKIDPLTALKKIFSPPLLGFILGVILVMLHVSLPKFVMSDLSYIGALTIPMSMIFIGIAISNAGLSRMRLSRDAWGILLGRFLFAPALMALLVLPSSMSPLMKQVFILQAAMPVMTNAPVVSKLYHADDSYAAIMVTETPVLSVVVIPILMVIIKTFL</sequence>
<dbReference type="HOGENOM" id="CLU_056175_1_2_9"/>
<dbReference type="GO" id="GO:0055085">
    <property type="term" value="P:transmembrane transport"/>
    <property type="evidence" value="ECO:0007669"/>
    <property type="project" value="InterPro"/>
</dbReference>
<evidence type="ECO:0000256" key="2">
    <source>
        <dbReference type="ARBA" id="ARBA00010145"/>
    </source>
</evidence>
<dbReference type="GO" id="GO:0005886">
    <property type="term" value="C:plasma membrane"/>
    <property type="evidence" value="ECO:0007669"/>
    <property type="project" value="UniProtKB-SubCell"/>
</dbReference>
<dbReference type="Proteomes" id="UP000051883">
    <property type="component" value="Unassembled WGS sequence"/>
</dbReference>
<dbReference type="PATRIC" id="fig|525309.8.peg.86"/>
<protein>
    <submittedName>
        <fullName evidence="10">Malate transporter</fullName>
    </submittedName>
    <submittedName>
        <fullName evidence="9">Transporter, auxin efflux carrier (AEC) family protein</fullName>
    </submittedName>
</protein>
<evidence type="ECO:0000256" key="1">
    <source>
        <dbReference type="ARBA" id="ARBA00004651"/>
    </source>
</evidence>
<evidence type="ECO:0000313" key="12">
    <source>
        <dbReference type="Proteomes" id="UP000051883"/>
    </source>
</evidence>
<evidence type="ECO:0000313" key="11">
    <source>
        <dbReference type="Proteomes" id="UP000003675"/>
    </source>
</evidence>
<dbReference type="AlphaFoldDB" id="C8P6K5"/>
<accession>C8P6K5</accession>
<comment type="subcellular location">
    <subcellularLocation>
        <location evidence="1">Cell membrane</location>
        <topology evidence="1">Multi-pass membrane protein</topology>
    </subcellularLocation>
</comment>
<evidence type="ECO:0000256" key="8">
    <source>
        <dbReference type="SAM" id="Phobius"/>
    </source>
</evidence>
<feature type="transmembrane region" description="Helical" evidence="8">
    <location>
        <begin position="15"/>
        <end position="40"/>
    </location>
</feature>
<feature type="transmembrane region" description="Helical" evidence="8">
    <location>
        <begin position="52"/>
        <end position="74"/>
    </location>
</feature>
<comment type="caution">
    <text evidence="9">The sequence shown here is derived from an EMBL/GenBank/DDBJ whole genome shotgun (WGS) entry which is preliminary data.</text>
</comment>
<dbReference type="Proteomes" id="UP000003675">
    <property type="component" value="Unassembled WGS sequence"/>
</dbReference>
<evidence type="ECO:0000313" key="10">
    <source>
        <dbReference type="EMBL" id="KRK60889.1"/>
    </source>
</evidence>
<reference evidence="9 11" key="1">
    <citation type="submission" date="2009-09" db="EMBL/GenBank/DDBJ databases">
        <authorList>
            <person name="Qin X."/>
            <person name="Bachman B."/>
            <person name="Battles P."/>
            <person name="Bell A."/>
            <person name="Bess C."/>
            <person name="Bickham C."/>
            <person name="Chaboub L."/>
            <person name="Chen D."/>
            <person name="Coyle M."/>
            <person name="Deiros D.R."/>
            <person name="Dinh H."/>
            <person name="Forbes L."/>
            <person name="Fowler G."/>
            <person name="Francisco L."/>
            <person name="Fu Q."/>
            <person name="Gubbala S."/>
            <person name="Hale W."/>
            <person name="Han Y."/>
            <person name="Hemphill L."/>
            <person name="Highlander S.K."/>
            <person name="Hirani K."/>
            <person name="Hogues M."/>
            <person name="Jackson L."/>
            <person name="Jakkamsetti A."/>
            <person name="Javaid M."/>
            <person name="Jiang H."/>
            <person name="Korchina V."/>
            <person name="Kovar C."/>
            <person name="Lara F."/>
            <person name="Lee S."/>
            <person name="Mata R."/>
            <person name="Mathew T."/>
            <person name="Moen C."/>
            <person name="Morales K."/>
            <person name="Munidasa M."/>
            <person name="Nazareth L."/>
            <person name="Ngo R."/>
            <person name="Nguyen L."/>
            <person name="Okwuonu G."/>
            <person name="Ongeri F."/>
            <person name="Patil S."/>
            <person name="Petrosino J."/>
            <person name="Pham C."/>
            <person name="Pham P."/>
            <person name="Pu L.-L."/>
            <person name="Puazo M."/>
            <person name="Raj R."/>
            <person name="Reid J."/>
            <person name="Rouhana J."/>
            <person name="Saada N."/>
            <person name="Shang Y."/>
            <person name="Simmons D."/>
            <person name="Thornton R."/>
            <person name="Warren J."/>
            <person name="Weissenberger G."/>
            <person name="Zhang J."/>
            <person name="Zhang L."/>
            <person name="Zhou C."/>
            <person name="Zhu D."/>
            <person name="Muzny D."/>
            <person name="Worley K."/>
            <person name="Gibbs R."/>
        </authorList>
    </citation>
    <scope>NUCLEOTIDE SEQUENCE [LARGE SCALE GENOMIC DNA]</scope>
    <source>
        <strain evidence="9 11">DSM 16041</strain>
    </source>
</reference>
<feature type="transmembrane region" description="Helical" evidence="8">
    <location>
        <begin position="247"/>
        <end position="266"/>
    </location>
</feature>
<dbReference type="Pfam" id="PF03547">
    <property type="entry name" value="Mem_trans"/>
    <property type="match status" value="1"/>
</dbReference>
<keyword evidence="5 8" id="KW-0812">Transmembrane</keyword>
<comment type="similarity">
    <text evidence="2">Belongs to the auxin efflux carrier (TC 2.A.69) family.</text>
</comment>
<proteinExistence type="inferred from homology"/>
<feature type="transmembrane region" description="Helical" evidence="8">
    <location>
        <begin position="215"/>
        <end position="235"/>
    </location>
</feature>
<feature type="transmembrane region" description="Helical" evidence="8">
    <location>
        <begin position="86"/>
        <end position="107"/>
    </location>
</feature>